<accession>A0AAV9G4L7</accession>
<reference evidence="2" key="1">
    <citation type="journal article" date="2023" name="Mol. Phylogenet. Evol.">
        <title>Genome-scale phylogeny and comparative genomics of the fungal order Sordariales.</title>
        <authorList>
            <person name="Hensen N."/>
            <person name="Bonometti L."/>
            <person name="Westerberg I."/>
            <person name="Brannstrom I.O."/>
            <person name="Guillou S."/>
            <person name="Cros-Aarteil S."/>
            <person name="Calhoun S."/>
            <person name="Haridas S."/>
            <person name="Kuo A."/>
            <person name="Mondo S."/>
            <person name="Pangilinan J."/>
            <person name="Riley R."/>
            <person name="LaButti K."/>
            <person name="Andreopoulos B."/>
            <person name="Lipzen A."/>
            <person name="Chen C."/>
            <person name="Yan M."/>
            <person name="Daum C."/>
            <person name="Ng V."/>
            <person name="Clum A."/>
            <person name="Steindorff A."/>
            <person name="Ohm R.A."/>
            <person name="Martin F."/>
            <person name="Silar P."/>
            <person name="Natvig D.O."/>
            <person name="Lalanne C."/>
            <person name="Gautier V."/>
            <person name="Ament-Velasquez S.L."/>
            <person name="Kruys A."/>
            <person name="Hutchinson M.I."/>
            <person name="Powell A.J."/>
            <person name="Barry K."/>
            <person name="Miller A.N."/>
            <person name="Grigoriev I.V."/>
            <person name="Debuchy R."/>
            <person name="Gladieux P."/>
            <person name="Hiltunen Thoren M."/>
            <person name="Johannesson H."/>
        </authorList>
    </citation>
    <scope>NUCLEOTIDE SEQUENCE</scope>
    <source>
        <strain evidence="2">PSN243</strain>
    </source>
</reference>
<evidence type="ECO:0000256" key="1">
    <source>
        <dbReference type="SAM" id="MobiDB-lite"/>
    </source>
</evidence>
<keyword evidence="3" id="KW-1185">Reference proteome</keyword>
<feature type="compositionally biased region" description="Polar residues" evidence="1">
    <location>
        <begin position="97"/>
        <end position="107"/>
    </location>
</feature>
<feature type="region of interest" description="Disordered" evidence="1">
    <location>
        <begin position="66"/>
        <end position="115"/>
    </location>
</feature>
<sequence length="220" mass="24528">MPHIQARSPCTHHAKPTIEPKTHFDSQTDRATNDARKLTVASNQCPRPATDKPLCCQKARQRLIQVTSGRGERTHCSQSAKTSATLHQSGAPRPSRSKPSPGTPSQRENGKRYKSVTHTVVVEPPAPKYRASYFEAFIANAQLCYLASNLPFKDFDADTIKAAIAFGYELCGLEDEKRVWESLEEDDRDAFVRGCRMISGVKEWLIKVCSIAQMLHDSTL</sequence>
<protein>
    <submittedName>
        <fullName evidence="2">Uncharacterized protein</fullName>
    </submittedName>
</protein>
<name>A0AAV9G4L7_9PEZI</name>
<reference evidence="2" key="2">
    <citation type="submission" date="2023-05" db="EMBL/GenBank/DDBJ databases">
        <authorList>
            <consortium name="Lawrence Berkeley National Laboratory"/>
            <person name="Steindorff A."/>
            <person name="Hensen N."/>
            <person name="Bonometti L."/>
            <person name="Westerberg I."/>
            <person name="Brannstrom I.O."/>
            <person name="Guillou S."/>
            <person name="Cros-Aarteil S."/>
            <person name="Calhoun S."/>
            <person name="Haridas S."/>
            <person name="Kuo A."/>
            <person name="Mondo S."/>
            <person name="Pangilinan J."/>
            <person name="Riley R."/>
            <person name="Labutti K."/>
            <person name="Andreopoulos B."/>
            <person name="Lipzen A."/>
            <person name="Chen C."/>
            <person name="Yanf M."/>
            <person name="Daum C."/>
            <person name="Ng V."/>
            <person name="Clum A."/>
            <person name="Ohm R."/>
            <person name="Martin F."/>
            <person name="Silar P."/>
            <person name="Natvig D."/>
            <person name="Lalanne C."/>
            <person name="Gautier V."/>
            <person name="Ament-Velasquez S.L."/>
            <person name="Kruys A."/>
            <person name="Hutchinson M.I."/>
            <person name="Powell A.J."/>
            <person name="Barry K."/>
            <person name="Miller A.N."/>
            <person name="Grigoriev I.V."/>
            <person name="Debuchy R."/>
            <person name="Gladieux P."/>
            <person name="Thoren M.H."/>
            <person name="Johannesson H."/>
        </authorList>
    </citation>
    <scope>NUCLEOTIDE SEQUENCE</scope>
    <source>
        <strain evidence="2">PSN243</strain>
    </source>
</reference>
<feature type="compositionally biased region" description="Polar residues" evidence="1">
    <location>
        <begin position="76"/>
        <end position="88"/>
    </location>
</feature>
<evidence type="ECO:0000313" key="3">
    <source>
        <dbReference type="Proteomes" id="UP001321760"/>
    </source>
</evidence>
<dbReference type="AlphaFoldDB" id="A0AAV9G4L7"/>
<gene>
    <name evidence="2" type="ORF">QBC34DRAFT_418763</name>
</gene>
<dbReference type="EMBL" id="MU866017">
    <property type="protein sequence ID" value="KAK4442408.1"/>
    <property type="molecule type" value="Genomic_DNA"/>
</dbReference>
<dbReference type="Proteomes" id="UP001321760">
    <property type="component" value="Unassembled WGS sequence"/>
</dbReference>
<organism evidence="2 3">
    <name type="scientific">Podospora aff. communis PSN243</name>
    <dbReference type="NCBI Taxonomy" id="3040156"/>
    <lineage>
        <taxon>Eukaryota</taxon>
        <taxon>Fungi</taxon>
        <taxon>Dikarya</taxon>
        <taxon>Ascomycota</taxon>
        <taxon>Pezizomycotina</taxon>
        <taxon>Sordariomycetes</taxon>
        <taxon>Sordariomycetidae</taxon>
        <taxon>Sordariales</taxon>
        <taxon>Podosporaceae</taxon>
        <taxon>Podospora</taxon>
    </lineage>
</organism>
<comment type="caution">
    <text evidence="2">The sequence shown here is derived from an EMBL/GenBank/DDBJ whole genome shotgun (WGS) entry which is preliminary data.</text>
</comment>
<evidence type="ECO:0000313" key="2">
    <source>
        <dbReference type="EMBL" id="KAK4442408.1"/>
    </source>
</evidence>
<feature type="region of interest" description="Disordered" evidence="1">
    <location>
        <begin position="1"/>
        <end position="33"/>
    </location>
</feature>
<feature type="compositionally biased region" description="Basic and acidic residues" evidence="1">
    <location>
        <begin position="16"/>
        <end position="33"/>
    </location>
</feature>
<proteinExistence type="predicted"/>